<sequence length="63" mass="6930">MSASGHLDSERITDENWQTATDEIPQDGWNDRDIEIPMSGDALARIKLAVAETDDERGEANGD</sequence>
<dbReference type="EMBL" id="JACCFM010000001">
    <property type="protein sequence ID" value="NYJ19182.1"/>
    <property type="molecule type" value="Genomic_DNA"/>
</dbReference>
<gene>
    <name evidence="2" type="ORF">HNR05_000973</name>
</gene>
<feature type="region of interest" description="Disordered" evidence="1">
    <location>
        <begin position="1"/>
        <end position="32"/>
    </location>
</feature>
<proteinExistence type="predicted"/>
<accession>A0A7Z0ECK2</accession>
<evidence type="ECO:0000313" key="3">
    <source>
        <dbReference type="Proteomes" id="UP000537260"/>
    </source>
</evidence>
<comment type="caution">
    <text evidence="2">The sequence shown here is derived from an EMBL/GenBank/DDBJ whole genome shotgun (WGS) entry which is preliminary data.</text>
</comment>
<dbReference type="AlphaFoldDB" id="A0A7Z0ECK2"/>
<organism evidence="2 3">
    <name type="scientific">Glaciibacter psychrotolerans</name>
    <dbReference type="NCBI Taxonomy" id="670054"/>
    <lineage>
        <taxon>Bacteria</taxon>
        <taxon>Bacillati</taxon>
        <taxon>Actinomycetota</taxon>
        <taxon>Actinomycetes</taxon>
        <taxon>Micrococcales</taxon>
        <taxon>Microbacteriaceae</taxon>
        <taxon>Glaciibacter</taxon>
    </lineage>
</organism>
<protein>
    <submittedName>
        <fullName evidence="2">Uncharacterized protein</fullName>
    </submittedName>
</protein>
<name>A0A7Z0ECK2_9MICO</name>
<evidence type="ECO:0000313" key="2">
    <source>
        <dbReference type="EMBL" id="NYJ19182.1"/>
    </source>
</evidence>
<keyword evidence="3" id="KW-1185">Reference proteome</keyword>
<dbReference type="Proteomes" id="UP000537260">
    <property type="component" value="Unassembled WGS sequence"/>
</dbReference>
<dbReference type="RefSeq" id="WP_179577983.1">
    <property type="nucleotide sequence ID" value="NZ_JACCFM010000001.1"/>
</dbReference>
<reference evidence="2 3" key="1">
    <citation type="submission" date="2020-07" db="EMBL/GenBank/DDBJ databases">
        <title>Sequencing the genomes of 1000 actinobacteria strains.</title>
        <authorList>
            <person name="Klenk H.-P."/>
        </authorList>
    </citation>
    <scope>NUCLEOTIDE SEQUENCE [LARGE SCALE GENOMIC DNA]</scope>
    <source>
        <strain evidence="2 3">LI1</strain>
    </source>
</reference>
<evidence type="ECO:0000256" key="1">
    <source>
        <dbReference type="SAM" id="MobiDB-lite"/>
    </source>
</evidence>